<keyword evidence="3" id="KW-1185">Reference proteome</keyword>
<feature type="compositionally biased region" description="Acidic residues" evidence="1">
    <location>
        <begin position="54"/>
        <end position="64"/>
    </location>
</feature>
<sequence>MMEKLWRARNADGSVPVHLQIMKRADAEQLIFIVIHHFQTPDQLHARLWKDSSESQEADEEEEEATCKAVRRSERLLDITSGSLGSQSGGVWKRARSPQCSCAPPPQLSAQHGHRKPREDSGATEELSWPRGPGREEQPTHRGRDEAPPALRLLVGESVIVSDVKEPEEEEPLDEQSPRSAAHQEQG</sequence>
<feature type="non-terminal residue" evidence="2">
    <location>
        <position position="187"/>
    </location>
</feature>
<proteinExistence type="predicted"/>
<gene>
    <name evidence="2" type="ORF">DNTS_001809</name>
</gene>
<feature type="compositionally biased region" description="Basic and acidic residues" evidence="1">
    <location>
        <begin position="133"/>
        <end position="147"/>
    </location>
</feature>
<evidence type="ECO:0000313" key="3">
    <source>
        <dbReference type="Proteomes" id="UP000316079"/>
    </source>
</evidence>
<dbReference type="EMBL" id="SRMA01027339">
    <property type="protein sequence ID" value="TRY54855.1"/>
    <property type="molecule type" value="Genomic_DNA"/>
</dbReference>
<feature type="region of interest" description="Disordered" evidence="1">
    <location>
        <begin position="78"/>
        <end position="187"/>
    </location>
</feature>
<organism evidence="2 3">
    <name type="scientific">Danionella cerebrum</name>
    <dbReference type="NCBI Taxonomy" id="2873325"/>
    <lineage>
        <taxon>Eukaryota</taxon>
        <taxon>Metazoa</taxon>
        <taxon>Chordata</taxon>
        <taxon>Craniata</taxon>
        <taxon>Vertebrata</taxon>
        <taxon>Euteleostomi</taxon>
        <taxon>Actinopterygii</taxon>
        <taxon>Neopterygii</taxon>
        <taxon>Teleostei</taxon>
        <taxon>Ostariophysi</taxon>
        <taxon>Cypriniformes</taxon>
        <taxon>Danionidae</taxon>
        <taxon>Danioninae</taxon>
        <taxon>Danionella</taxon>
    </lineage>
</organism>
<accession>A0A553MNU3</accession>
<evidence type="ECO:0000313" key="2">
    <source>
        <dbReference type="EMBL" id="TRY54855.1"/>
    </source>
</evidence>
<name>A0A553MNU3_9TELE</name>
<protein>
    <submittedName>
        <fullName evidence="2">Uncharacterized protein</fullName>
    </submittedName>
</protein>
<evidence type="ECO:0000256" key="1">
    <source>
        <dbReference type="SAM" id="MobiDB-lite"/>
    </source>
</evidence>
<comment type="caution">
    <text evidence="2">The sequence shown here is derived from an EMBL/GenBank/DDBJ whole genome shotgun (WGS) entry which is preliminary data.</text>
</comment>
<feature type="region of interest" description="Disordered" evidence="1">
    <location>
        <begin position="50"/>
        <end position="69"/>
    </location>
</feature>
<reference evidence="2 3" key="1">
    <citation type="journal article" date="2019" name="Sci. Data">
        <title>Hybrid genome assembly and annotation of Danionella translucida.</title>
        <authorList>
            <person name="Kadobianskyi M."/>
            <person name="Schulze L."/>
            <person name="Schuelke M."/>
            <person name="Judkewitz B."/>
        </authorList>
    </citation>
    <scope>NUCLEOTIDE SEQUENCE [LARGE SCALE GENOMIC DNA]</scope>
    <source>
        <strain evidence="2 3">Bolton</strain>
    </source>
</reference>
<dbReference type="AlphaFoldDB" id="A0A553MNU3"/>
<dbReference type="Proteomes" id="UP000316079">
    <property type="component" value="Unassembled WGS sequence"/>
</dbReference>